<comment type="cofactor">
    <cofactor evidence="1 12">
        <name>Zn(2+)</name>
        <dbReference type="ChEBI" id="CHEBI:29105"/>
    </cofactor>
</comment>
<evidence type="ECO:0000256" key="2">
    <source>
        <dbReference type="ARBA" id="ARBA00002904"/>
    </source>
</evidence>
<evidence type="ECO:0000256" key="4">
    <source>
        <dbReference type="ARBA" id="ARBA00006365"/>
    </source>
</evidence>
<keyword evidence="8 12" id="KW-0862">Zinc</keyword>
<proteinExistence type="inferred from homology"/>
<dbReference type="SMART" id="SM01057">
    <property type="entry name" value="Carb_anhydrase"/>
    <property type="match status" value="1"/>
</dbReference>
<name>A0AAV1B1D7_VICFA</name>
<dbReference type="InterPro" id="IPR001148">
    <property type="entry name" value="CA_dom"/>
</dbReference>
<feature type="chain" id="PRO_5043095277" description="Carbonic anhydrase" evidence="12">
    <location>
        <begin position="21"/>
        <end position="271"/>
    </location>
</feature>
<dbReference type="PROSITE" id="PS51257">
    <property type="entry name" value="PROKAR_LIPOPROTEIN"/>
    <property type="match status" value="1"/>
</dbReference>
<comment type="function">
    <text evidence="2 12">Reversible hydration of carbon dioxide.</text>
</comment>
<dbReference type="FunFam" id="3.10.200.10:FF:000007">
    <property type="entry name" value="Alpha carbonic anhydrase 3"/>
    <property type="match status" value="1"/>
</dbReference>
<dbReference type="InterPro" id="IPR018338">
    <property type="entry name" value="Carbonic_anhydrase_a-class_CS"/>
</dbReference>
<evidence type="ECO:0000256" key="6">
    <source>
        <dbReference type="ARBA" id="ARBA00022723"/>
    </source>
</evidence>
<dbReference type="CDD" id="cd03124">
    <property type="entry name" value="alpha_CA_prokaryotic_like"/>
    <property type="match status" value="1"/>
</dbReference>
<evidence type="ECO:0000256" key="7">
    <source>
        <dbReference type="ARBA" id="ARBA00022729"/>
    </source>
</evidence>
<dbReference type="EC" id="4.2.1.1" evidence="5 12"/>
<dbReference type="InterPro" id="IPR036398">
    <property type="entry name" value="CA_dom_sf"/>
</dbReference>
<dbReference type="PANTHER" id="PTHR18952">
    <property type="entry name" value="CARBONIC ANHYDRASE"/>
    <property type="match status" value="1"/>
</dbReference>
<dbReference type="Pfam" id="PF00194">
    <property type="entry name" value="Carb_anhydrase"/>
    <property type="match status" value="1"/>
</dbReference>
<dbReference type="Proteomes" id="UP001157006">
    <property type="component" value="Chromosome 6"/>
</dbReference>
<keyword evidence="10 12" id="KW-0456">Lyase</keyword>
<evidence type="ECO:0000256" key="11">
    <source>
        <dbReference type="ARBA" id="ARBA00048348"/>
    </source>
</evidence>
<dbReference type="InterPro" id="IPR023561">
    <property type="entry name" value="Carbonic_anhydrase_a-class"/>
</dbReference>
<dbReference type="AlphaFoldDB" id="A0AAV1B1D7"/>
<keyword evidence="15" id="KW-1185">Reference proteome</keyword>
<protein>
    <recommendedName>
        <fullName evidence="5 12">Carbonic anhydrase</fullName>
        <ecNumber evidence="5 12">4.2.1.1</ecNumber>
    </recommendedName>
</protein>
<dbReference type="GO" id="GO:0004089">
    <property type="term" value="F:carbonate dehydratase activity"/>
    <property type="evidence" value="ECO:0007669"/>
    <property type="project" value="UniProtKB-UniRule"/>
</dbReference>
<dbReference type="GO" id="GO:0008270">
    <property type="term" value="F:zinc ion binding"/>
    <property type="evidence" value="ECO:0007669"/>
    <property type="project" value="UniProtKB-UniRule"/>
</dbReference>
<comment type="similarity">
    <text evidence="12">Belongs to the alpha-carbonic anhydrase family.</text>
</comment>
<gene>
    <name evidence="14" type="ORF">VFH_VI026720</name>
</gene>
<evidence type="ECO:0000259" key="13">
    <source>
        <dbReference type="PROSITE" id="PS51144"/>
    </source>
</evidence>
<comment type="subcellular location">
    <subcellularLocation>
        <location evidence="3">Plastid</location>
        <location evidence="3">Chloroplast stroma</location>
    </subcellularLocation>
</comment>
<reference evidence="14 15" key="1">
    <citation type="submission" date="2023-01" db="EMBL/GenBank/DDBJ databases">
        <authorList>
            <person name="Kreplak J."/>
        </authorList>
    </citation>
    <scope>NUCLEOTIDE SEQUENCE [LARGE SCALE GENOMIC DNA]</scope>
</reference>
<dbReference type="GO" id="GO:0009570">
    <property type="term" value="C:chloroplast stroma"/>
    <property type="evidence" value="ECO:0007669"/>
    <property type="project" value="UniProtKB-SubCell"/>
</dbReference>
<evidence type="ECO:0000313" key="14">
    <source>
        <dbReference type="EMBL" id="CAI8616391.1"/>
    </source>
</evidence>
<evidence type="ECO:0000313" key="15">
    <source>
        <dbReference type="Proteomes" id="UP001157006"/>
    </source>
</evidence>
<organism evidence="14 15">
    <name type="scientific">Vicia faba</name>
    <name type="common">Broad bean</name>
    <name type="synonym">Faba vulgaris</name>
    <dbReference type="NCBI Taxonomy" id="3906"/>
    <lineage>
        <taxon>Eukaryota</taxon>
        <taxon>Viridiplantae</taxon>
        <taxon>Streptophyta</taxon>
        <taxon>Embryophyta</taxon>
        <taxon>Tracheophyta</taxon>
        <taxon>Spermatophyta</taxon>
        <taxon>Magnoliopsida</taxon>
        <taxon>eudicotyledons</taxon>
        <taxon>Gunneridae</taxon>
        <taxon>Pentapetalae</taxon>
        <taxon>rosids</taxon>
        <taxon>fabids</taxon>
        <taxon>Fabales</taxon>
        <taxon>Fabaceae</taxon>
        <taxon>Papilionoideae</taxon>
        <taxon>50 kb inversion clade</taxon>
        <taxon>NPAAA clade</taxon>
        <taxon>Hologalegina</taxon>
        <taxon>IRL clade</taxon>
        <taxon>Fabeae</taxon>
        <taxon>Vicia</taxon>
    </lineage>
</organism>
<accession>A0AAV1B1D7</accession>
<comment type="similarity">
    <text evidence="4">Belongs to the alpha-class carbonic anhydrase family.</text>
</comment>
<dbReference type="InterPro" id="IPR041891">
    <property type="entry name" value="Alpha_CA_prokaryot-like"/>
</dbReference>
<feature type="domain" description="Alpha-carbonic anhydrase" evidence="13">
    <location>
        <begin position="34"/>
        <end position="268"/>
    </location>
</feature>
<evidence type="ECO:0000256" key="8">
    <source>
        <dbReference type="ARBA" id="ARBA00022833"/>
    </source>
</evidence>
<comment type="catalytic activity">
    <reaction evidence="11 12">
        <text>hydrogencarbonate + H(+) = CO2 + H2O</text>
        <dbReference type="Rhea" id="RHEA:10748"/>
        <dbReference type="ChEBI" id="CHEBI:15377"/>
        <dbReference type="ChEBI" id="CHEBI:15378"/>
        <dbReference type="ChEBI" id="CHEBI:16526"/>
        <dbReference type="ChEBI" id="CHEBI:17544"/>
        <dbReference type="EC" id="4.2.1.1"/>
    </reaction>
</comment>
<evidence type="ECO:0000256" key="9">
    <source>
        <dbReference type="ARBA" id="ARBA00023180"/>
    </source>
</evidence>
<evidence type="ECO:0000256" key="1">
    <source>
        <dbReference type="ARBA" id="ARBA00001947"/>
    </source>
</evidence>
<keyword evidence="7 12" id="KW-0732">Signal</keyword>
<keyword evidence="9" id="KW-0325">Glycoprotein</keyword>
<evidence type="ECO:0000256" key="3">
    <source>
        <dbReference type="ARBA" id="ARBA00004470"/>
    </source>
</evidence>
<dbReference type="SUPFAM" id="SSF51069">
    <property type="entry name" value="Carbonic anhydrase"/>
    <property type="match status" value="1"/>
</dbReference>
<sequence>MAKLASIVLIFSLITTLVLLSSCPAMSQEVEDESEFNYDEGSDKGPQNWGNIKPEWFMCKNGTKQSPIDLLNPTVQIVSNLGALQINYKPSNATLKNRGHDIMLELSSNSSYLQINETQYVLKQLHWHSPSEHTIDGQRFDLELHLVHQTPSEKIAVIGILYRIGKPDFFLSLLKEDLEAISESNGAEREVGMVDPNLIAVSRGQYYRYIGSLTTPPCSENVTWTIVTEIKCVSTEQIQLLRTAVHDKSNSNARPLQPVNGRLVQLNKYRV</sequence>
<evidence type="ECO:0000256" key="10">
    <source>
        <dbReference type="ARBA" id="ARBA00023239"/>
    </source>
</evidence>
<dbReference type="PANTHER" id="PTHR18952:SF208">
    <property type="entry name" value="CARBONIC ANHYDRASE XA-RELATED"/>
    <property type="match status" value="1"/>
</dbReference>
<evidence type="ECO:0000256" key="5">
    <source>
        <dbReference type="ARBA" id="ARBA00012925"/>
    </source>
</evidence>
<dbReference type="Gene3D" id="3.10.200.10">
    <property type="entry name" value="Alpha carbonic anhydrase"/>
    <property type="match status" value="1"/>
</dbReference>
<dbReference type="EMBL" id="OX451741">
    <property type="protein sequence ID" value="CAI8616391.1"/>
    <property type="molecule type" value="Genomic_DNA"/>
</dbReference>
<dbReference type="PROSITE" id="PS00162">
    <property type="entry name" value="ALPHA_CA_1"/>
    <property type="match status" value="1"/>
</dbReference>
<dbReference type="GO" id="GO:0006730">
    <property type="term" value="P:one-carbon metabolic process"/>
    <property type="evidence" value="ECO:0007669"/>
    <property type="project" value="TreeGrafter"/>
</dbReference>
<feature type="signal peptide" evidence="12">
    <location>
        <begin position="1"/>
        <end position="20"/>
    </location>
</feature>
<dbReference type="PROSITE" id="PS51144">
    <property type="entry name" value="ALPHA_CA_2"/>
    <property type="match status" value="1"/>
</dbReference>
<keyword evidence="6 12" id="KW-0479">Metal-binding</keyword>
<evidence type="ECO:0000256" key="12">
    <source>
        <dbReference type="RuleBase" id="RU367011"/>
    </source>
</evidence>